<keyword evidence="3" id="KW-1185">Reference proteome</keyword>
<feature type="transmembrane region" description="Helical" evidence="1">
    <location>
        <begin position="97"/>
        <end position="117"/>
    </location>
</feature>
<keyword evidence="1" id="KW-1133">Transmembrane helix</keyword>
<comment type="caution">
    <text evidence="2">The sequence shown here is derived from an EMBL/GenBank/DDBJ whole genome shotgun (WGS) entry which is preliminary data.</text>
</comment>
<keyword evidence="1" id="KW-0812">Transmembrane</keyword>
<organism evidence="2 3">
    <name type="scientific">Hyphococcus luteus</name>
    <dbReference type="NCBI Taxonomy" id="2058213"/>
    <lineage>
        <taxon>Bacteria</taxon>
        <taxon>Pseudomonadati</taxon>
        <taxon>Pseudomonadota</taxon>
        <taxon>Alphaproteobacteria</taxon>
        <taxon>Parvularculales</taxon>
        <taxon>Parvularculaceae</taxon>
        <taxon>Hyphococcus</taxon>
    </lineage>
</organism>
<evidence type="ECO:0000256" key="1">
    <source>
        <dbReference type="SAM" id="Phobius"/>
    </source>
</evidence>
<dbReference type="EMBL" id="PJCH01000003">
    <property type="protein sequence ID" value="PQA89097.1"/>
    <property type="molecule type" value="Genomic_DNA"/>
</dbReference>
<proteinExistence type="predicted"/>
<accession>A0A2S7K9C3</accession>
<sequence>MAPKWGCNNPEEIPKMEDLNYIIGIGFSGADLPRAVILAFLFAMFAQSNTNVWKAGLLALLIDRTVWPIAAMGASGAELQSIYAAIAGMAKSFKDDLGIYIVRYIGLVLMIGGFRWMRAALHGISPKKAAA</sequence>
<name>A0A2S7K9C3_9PROT</name>
<keyword evidence="1" id="KW-0472">Membrane</keyword>
<evidence type="ECO:0000313" key="2">
    <source>
        <dbReference type="EMBL" id="PQA89097.1"/>
    </source>
</evidence>
<evidence type="ECO:0000313" key="3">
    <source>
        <dbReference type="Proteomes" id="UP000239504"/>
    </source>
</evidence>
<dbReference type="Proteomes" id="UP000239504">
    <property type="component" value="Unassembled WGS sequence"/>
</dbReference>
<gene>
    <name evidence="2" type="ORF">CW354_03885</name>
</gene>
<feature type="transmembrane region" description="Helical" evidence="1">
    <location>
        <begin position="21"/>
        <end position="46"/>
    </location>
</feature>
<dbReference type="AlphaFoldDB" id="A0A2S7K9C3"/>
<feature type="transmembrane region" description="Helical" evidence="1">
    <location>
        <begin position="66"/>
        <end position="85"/>
    </location>
</feature>
<protein>
    <submittedName>
        <fullName evidence="2">Uncharacterized protein</fullName>
    </submittedName>
</protein>
<reference evidence="2 3" key="1">
    <citation type="submission" date="2017-12" db="EMBL/GenBank/DDBJ databases">
        <authorList>
            <person name="Hurst M.R.H."/>
        </authorList>
    </citation>
    <scope>NUCLEOTIDE SEQUENCE [LARGE SCALE GENOMIC DNA]</scope>
    <source>
        <strain evidence="2 3">SY-3-19</strain>
    </source>
</reference>